<evidence type="ECO:0000256" key="4">
    <source>
        <dbReference type="SAM" id="Coils"/>
    </source>
</evidence>
<dbReference type="EMBL" id="BRZM01000919">
    <property type="protein sequence ID" value="GLD72218.1"/>
    <property type="molecule type" value="Genomic_DNA"/>
</dbReference>
<name>A0AAD3NGR4_LATJO</name>
<evidence type="ECO:0000259" key="6">
    <source>
        <dbReference type="PROSITE" id="PS51720"/>
    </source>
</evidence>
<dbReference type="PROSITE" id="PS51720">
    <property type="entry name" value="G_AIG1"/>
    <property type="match status" value="1"/>
</dbReference>
<evidence type="ECO:0000256" key="2">
    <source>
        <dbReference type="ARBA" id="ARBA00022741"/>
    </source>
</evidence>
<comment type="similarity">
    <text evidence="1">Belongs to the TRAFAC class TrmE-Era-EngA-EngB-Septin-like GTPase superfamily. AIG1/Toc34/Toc159-like paraseptin GTPase family. IAN subfamily.</text>
</comment>
<dbReference type="Pfam" id="PF04548">
    <property type="entry name" value="AIG1"/>
    <property type="match status" value="1"/>
</dbReference>
<dbReference type="InterPro" id="IPR045058">
    <property type="entry name" value="GIMA/IAN/Toc"/>
</dbReference>
<evidence type="ECO:0000313" key="7">
    <source>
        <dbReference type="EMBL" id="GLD72218.1"/>
    </source>
</evidence>
<accession>A0AAD3NGR4</accession>
<evidence type="ECO:0000256" key="1">
    <source>
        <dbReference type="ARBA" id="ARBA00008535"/>
    </source>
</evidence>
<reference evidence="7" key="1">
    <citation type="submission" date="2022-08" db="EMBL/GenBank/DDBJ databases">
        <title>Genome sequencing of akame (Lates japonicus).</title>
        <authorList>
            <person name="Hashiguchi Y."/>
            <person name="Takahashi H."/>
        </authorList>
    </citation>
    <scope>NUCLEOTIDE SEQUENCE</scope>
    <source>
        <strain evidence="7">Kochi</strain>
    </source>
</reference>
<dbReference type="InterPro" id="IPR027417">
    <property type="entry name" value="P-loop_NTPase"/>
</dbReference>
<dbReference type="Proteomes" id="UP001279410">
    <property type="component" value="Unassembled WGS sequence"/>
</dbReference>
<feature type="coiled-coil region" evidence="4">
    <location>
        <begin position="248"/>
        <end position="297"/>
    </location>
</feature>
<gene>
    <name evidence="7" type="ORF">AKAME5_002354200</name>
</gene>
<sequence>MSLSVQKRTETVTRGDGSDVTRTSQEEEGQHGGPPRPQAGSGREDRLREELQWKHHLGNGHLSAAVTHFSVTRQCCKQRGEVFDRDLTIVDTPGLFDTSLPEEVVKREISKCINMSAPGPHAILLVIKVGPFTEEERDAVRKVEEVFGLDAWKYTIILFTHGDRVESDFDQQLTEEGDKLQWILKKVGHRYHVFNNLKINDRGQVLGLLKKVDDMVSANGGEFYSNYTYQEVVRMLDQREADLRDFYQKKLEEEIKAVESKYEEKLREARQERQEGVEQLNSELKELKRYYHALESGVRHVVEQTVKTDPFDQILEKFHETQKLKLTS</sequence>
<feature type="compositionally biased region" description="Basic and acidic residues" evidence="5">
    <location>
        <begin position="7"/>
        <end position="30"/>
    </location>
</feature>
<dbReference type="SUPFAM" id="SSF52540">
    <property type="entry name" value="P-loop containing nucleoside triphosphate hydrolases"/>
    <property type="match status" value="1"/>
</dbReference>
<feature type="domain" description="AIG1-type G" evidence="6">
    <location>
        <begin position="34"/>
        <end position="233"/>
    </location>
</feature>
<protein>
    <submittedName>
        <fullName evidence="7">GTPase IMAP family member 7-like isoform X1</fullName>
    </submittedName>
</protein>
<dbReference type="InterPro" id="IPR006703">
    <property type="entry name" value="G_AIG1"/>
</dbReference>
<keyword evidence="8" id="KW-1185">Reference proteome</keyword>
<comment type="caution">
    <text evidence="7">The sequence shown here is derived from an EMBL/GenBank/DDBJ whole genome shotgun (WGS) entry which is preliminary data.</text>
</comment>
<evidence type="ECO:0000313" key="8">
    <source>
        <dbReference type="Proteomes" id="UP001279410"/>
    </source>
</evidence>
<keyword evidence="4" id="KW-0175">Coiled coil</keyword>
<evidence type="ECO:0000256" key="5">
    <source>
        <dbReference type="SAM" id="MobiDB-lite"/>
    </source>
</evidence>
<dbReference type="Gene3D" id="3.40.50.300">
    <property type="entry name" value="P-loop containing nucleotide triphosphate hydrolases"/>
    <property type="match status" value="1"/>
</dbReference>
<evidence type="ECO:0000256" key="3">
    <source>
        <dbReference type="ARBA" id="ARBA00023134"/>
    </source>
</evidence>
<dbReference type="PANTHER" id="PTHR10903">
    <property type="entry name" value="GTPASE, IMAP FAMILY MEMBER-RELATED"/>
    <property type="match status" value="1"/>
</dbReference>
<proteinExistence type="inferred from homology"/>
<feature type="region of interest" description="Disordered" evidence="5">
    <location>
        <begin position="1"/>
        <end position="46"/>
    </location>
</feature>
<keyword evidence="3" id="KW-0342">GTP-binding</keyword>
<dbReference type="FunFam" id="3.40.50.300:FF:000366">
    <property type="entry name" value="GTPase, IMAP family member 2"/>
    <property type="match status" value="1"/>
</dbReference>
<organism evidence="7 8">
    <name type="scientific">Lates japonicus</name>
    <name type="common">Japanese lates</name>
    <dbReference type="NCBI Taxonomy" id="270547"/>
    <lineage>
        <taxon>Eukaryota</taxon>
        <taxon>Metazoa</taxon>
        <taxon>Chordata</taxon>
        <taxon>Craniata</taxon>
        <taxon>Vertebrata</taxon>
        <taxon>Euteleostomi</taxon>
        <taxon>Actinopterygii</taxon>
        <taxon>Neopterygii</taxon>
        <taxon>Teleostei</taxon>
        <taxon>Neoteleostei</taxon>
        <taxon>Acanthomorphata</taxon>
        <taxon>Carangaria</taxon>
        <taxon>Carangaria incertae sedis</taxon>
        <taxon>Centropomidae</taxon>
        <taxon>Lates</taxon>
    </lineage>
</organism>
<dbReference type="GO" id="GO:0005525">
    <property type="term" value="F:GTP binding"/>
    <property type="evidence" value="ECO:0007669"/>
    <property type="project" value="UniProtKB-KW"/>
</dbReference>
<dbReference type="AlphaFoldDB" id="A0AAD3NGR4"/>
<keyword evidence="2" id="KW-0547">Nucleotide-binding</keyword>
<dbReference type="PANTHER" id="PTHR10903:SF180">
    <property type="entry name" value="GTPASE IMAP FAMILY MEMBER 7-LIKE"/>
    <property type="match status" value="1"/>
</dbReference>